<dbReference type="PANTHER" id="PTHR34783:SF1">
    <property type="entry name" value="DEFENSIN-LIKE PROTEIN 144-RELATED"/>
    <property type="match status" value="1"/>
</dbReference>
<feature type="signal peptide" evidence="8">
    <location>
        <begin position="1"/>
        <end position="22"/>
    </location>
</feature>
<dbReference type="eggNOG" id="ENOG502R4KD">
    <property type="taxonomic scope" value="Eukaryota"/>
</dbReference>
<comment type="subcellular location">
    <subcellularLocation>
        <location evidence="1">Secreted</location>
    </subcellularLocation>
</comment>
<evidence type="ECO:0000256" key="6">
    <source>
        <dbReference type="ARBA" id="ARBA00022729"/>
    </source>
</evidence>
<keyword evidence="7" id="KW-0611">Plant defense</keyword>
<reference evidence="9" key="3">
    <citation type="submission" date="2015-04" db="UniProtKB">
        <authorList>
            <consortium name="EnsemblPlants"/>
        </authorList>
    </citation>
    <scope>IDENTIFICATION</scope>
</reference>
<protein>
    <recommendedName>
        <fullName evidence="11">Knottin scorpion toxin-like domain-containing protein</fullName>
    </recommendedName>
</protein>
<evidence type="ECO:0000256" key="5">
    <source>
        <dbReference type="ARBA" id="ARBA00022577"/>
    </source>
</evidence>
<evidence type="ECO:0000313" key="9">
    <source>
        <dbReference type="EnsemblPlants" id="LPERR02G28320.1"/>
    </source>
</evidence>
<comment type="similarity">
    <text evidence="2">Belongs to the DEFL family.</text>
</comment>
<dbReference type="Pfam" id="PF07333">
    <property type="entry name" value="SLR1-BP"/>
    <property type="match status" value="1"/>
</dbReference>
<reference evidence="9 10" key="1">
    <citation type="submission" date="2012-08" db="EMBL/GenBank/DDBJ databases">
        <title>Oryza genome evolution.</title>
        <authorList>
            <person name="Wing R.A."/>
        </authorList>
    </citation>
    <scope>NUCLEOTIDE SEQUENCE</scope>
</reference>
<organism evidence="9 10">
    <name type="scientific">Leersia perrieri</name>
    <dbReference type="NCBI Taxonomy" id="77586"/>
    <lineage>
        <taxon>Eukaryota</taxon>
        <taxon>Viridiplantae</taxon>
        <taxon>Streptophyta</taxon>
        <taxon>Embryophyta</taxon>
        <taxon>Tracheophyta</taxon>
        <taxon>Spermatophyta</taxon>
        <taxon>Magnoliopsida</taxon>
        <taxon>Liliopsida</taxon>
        <taxon>Poales</taxon>
        <taxon>Poaceae</taxon>
        <taxon>BOP clade</taxon>
        <taxon>Oryzoideae</taxon>
        <taxon>Oryzeae</taxon>
        <taxon>Oryzinae</taxon>
        <taxon>Leersia</taxon>
    </lineage>
</organism>
<evidence type="ECO:0000256" key="4">
    <source>
        <dbReference type="ARBA" id="ARBA00022529"/>
    </source>
</evidence>
<reference evidence="10" key="2">
    <citation type="submission" date="2013-12" db="EMBL/GenBank/DDBJ databases">
        <authorList>
            <person name="Yu Y."/>
            <person name="Lee S."/>
            <person name="de Baynast K."/>
            <person name="Wissotski M."/>
            <person name="Liu L."/>
            <person name="Talag J."/>
            <person name="Goicoechea J."/>
            <person name="Angelova A."/>
            <person name="Jetty R."/>
            <person name="Kudrna D."/>
            <person name="Golser W."/>
            <person name="Rivera L."/>
            <person name="Zhang J."/>
            <person name="Wing R."/>
        </authorList>
    </citation>
    <scope>NUCLEOTIDE SEQUENCE</scope>
</reference>
<dbReference type="EnsemblPlants" id="LPERR02G28320.1">
    <property type="protein sequence ID" value="LPERR02G28320.1"/>
    <property type="gene ID" value="LPERR02G28320"/>
</dbReference>
<evidence type="ECO:0000256" key="3">
    <source>
        <dbReference type="ARBA" id="ARBA00022525"/>
    </source>
</evidence>
<dbReference type="GO" id="GO:0050832">
    <property type="term" value="P:defense response to fungus"/>
    <property type="evidence" value="ECO:0007669"/>
    <property type="project" value="UniProtKB-KW"/>
</dbReference>
<evidence type="ECO:0000313" key="10">
    <source>
        <dbReference type="Proteomes" id="UP000032180"/>
    </source>
</evidence>
<dbReference type="PANTHER" id="PTHR34783">
    <property type="entry name" value="DEFENSIN-LIKE PROTEIN 144-RELATED"/>
    <property type="match status" value="1"/>
</dbReference>
<keyword evidence="5" id="KW-0295">Fungicide</keyword>
<feature type="chain" id="PRO_5002347586" description="Knottin scorpion toxin-like domain-containing protein" evidence="8">
    <location>
        <begin position="23"/>
        <end position="83"/>
    </location>
</feature>
<evidence type="ECO:0000256" key="7">
    <source>
        <dbReference type="ARBA" id="ARBA00022821"/>
    </source>
</evidence>
<evidence type="ECO:0000256" key="8">
    <source>
        <dbReference type="SAM" id="SignalP"/>
    </source>
</evidence>
<dbReference type="GO" id="GO:0031640">
    <property type="term" value="P:killing of cells of another organism"/>
    <property type="evidence" value="ECO:0007669"/>
    <property type="project" value="UniProtKB-KW"/>
</dbReference>
<dbReference type="AlphaFoldDB" id="A0A0D9VLQ2"/>
<sequence length="83" mass="8873">MKIVQFLLVVIALVSLSSVTLGEIRMDDGRVSALTPDCKSVILYPAKPCTPAKCSADCSSMYKGTGTCFGPEGCDCEYCPHLH</sequence>
<keyword evidence="6 8" id="KW-0732">Signal</keyword>
<proteinExistence type="inferred from homology"/>
<dbReference type="GO" id="GO:0005576">
    <property type="term" value="C:extracellular region"/>
    <property type="evidence" value="ECO:0007669"/>
    <property type="project" value="UniProtKB-SubCell"/>
</dbReference>
<keyword evidence="4" id="KW-0929">Antimicrobial</keyword>
<evidence type="ECO:0000256" key="2">
    <source>
        <dbReference type="ARBA" id="ARBA00006722"/>
    </source>
</evidence>
<accession>A0A0D9VLQ2</accession>
<dbReference type="HOGENOM" id="CLU_184156_3_0_1"/>
<dbReference type="Gramene" id="LPERR02G28320.1">
    <property type="protein sequence ID" value="LPERR02G28320.1"/>
    <property type="gene ID" value="LPERR02G28320"/>
</dbReference>
<keyword evidence="10" id="KW-1185">Reference proteome</keyword>
<name>A0A0D9VLQ2_9ORYZ</name>
<evidence type="ECO:0000256" key="1">
    <source>
        <dbReference type="ARBA" id="ARBA00004613"/>
    </source>
</evidence>
<keyword evidence="3" id="KW-0964">Secreted</keyword>
<dbReference type="Proteomes" id="UP000032180">
    <property type="component" value="Chromosome 2"/>
</dbReference>
<evidence type="ECO:0008006" key="11">
    <source>
        <dbReference type="Google" id="ProtNLM"/>
    </source>
</evidence>
<dbReference type="InterPro" id="IPR010851">
    <property type="entry name" value="DEFL"/>
</dbReference>